<evidence type="ECO:0000313" key="3">
    <source>
        <dbReference type="EMBL" id="GFS30675.1"/>
    </source>
</evidence>
<dbReference type="Proteomes" id="UP000585474">
    <property type="component" value="Unassembled WGS sequence"/>
</dbReference>
<accession>A0A7J0DBD4</accession>
<dbReference type="Pfam" id="PF07795">
    <property type="entry name" value="DUF1635"/>
    <property type="match status" value="1"/>
</dbReference>
<proteinExistence type="predicted"/>
<comment type="caution">
    <text evidence="3">The sequence shown here is derived from an EMBL/GenBank/DDBJ whole genome shotgun (WGS) entry which is preliminary data.</text>
</comment>
<dbReference type="OrthoDB" id="778241at2759"/>
<keyword evidence="4" id="KW-1185">Reference proteome</keyword>
<dbReference type="AlphaFoldDB" id="A0A7J0DBD4"/>
<reference evidence="4" key="1">
    <citation type="submission" date="2019-07" db="EMBL/GenBank/DDBJ databases">
        <title>De Novo Assembly of kiwifruit Actinidia rufa.</title>
        <authorList>
            <person name="Sugita-Konishi S."/>
            <person name="Sato K."/>
            <person name="Mori E."/>
            <person name="Abe Y."/>
            <person name="Kisaki G."/>
            <person name="Hamano K."/>
            <person name="Suezawa K."/>
            <person name="Otani M."/>
            <person name="Fukuda T."/>
            <person name="Manabe T."/>
            <person name="Gomi K."/>
            <person name="Tabuchi M."/>
            <person name="Akimitsu K."/>
            <person name="Kataoka I."/>
        </authorList>
    </citation>
    <scope>NUCLEOTIDE SEQUENCE [LARGE SCALE GENOMIC DNA]</scope>
    <source>
        <strain evidence="4">cv. Fuchu</strain>
    </source>
</reference>
<protein>
    <submittedName>
        <fullName evidence="3">Uncharacterized protein</fullName>
    </submittedName>
</protein>
<evidence type="ECO:0000256" key="1">
    <source>
        <dbReference type="SAM" id="Coils"/>
    </source>
</evidence>
<feature type="region of interest" description="Disordered" evidence="2">
    <location>
        <begin position="59"/>
        <end position="90"/>
    </location>
</feature>
<evidence type="ECO:0000256" key="2">
    <source>
        <dbReference type="SAM" id="MobiDB-lite"/>
    </source>
</evidence>
<keyword evidence="1" id="KW-0175">Coiled coil</keyword>
<evidence type="ECO:0000313" key="4">
    <source>
        <dbReference type="Proteomes" id="UP000585474"/>
    </source>
</evidence>
<feature type="compositionally biased region" description="Polar residues" evidence="2">
    <location>
        <begin position="59"/>
        <end position="74"/>
    </location>
</feature>
<sequence length="219" mass="23912">MEANEEMRKSREYVKQLMQLLNMAYQERDEARDQHHKLLNQAMSCEFFTPLTQTKPAKANSSITESNSFGSSPVDSLFDPISSPEQLSNGNVESPSHLAAFVNQPFVSDPSGLVIEKAMKGKSLPQKGKFLQAVLEAGPLLQTLLVAGPLPRWRNPPPLQPLQIPPVSISDENLGFVPSSSSFIGVSCGSSRMLTTTSVLDIDSGASGYFPSGKRQKFQ</sequence>
<dbReference type="InterPro" id="IPR012862">
    <property type="entry name" value="DUF1635"/>
</dbReference>
<name>A0A7J0DBD4_9ERIC</name>
<organism evidence="3 4">
    <name type="scientific">Actinidia rufa</name>
    <dbReference type="NCBI Taxonomy" id="165716"/>
    <lineage>
        <taxon>Eukaryota</taxon>
        <taxon>Viridiplantae</taxon>
        <taxon>Streptophyta</taxon>
        <taxon>Embryophyta</taxon>
        <taxon>Tracheophyta</taxon>
        <taxon>Spermatophyta</taxon>
        <taxon>Magnoliopsida</taxon>
        <taxon>eudicotyledons</taxon>
        <taxon>Gunneridae</taxon>
        <taxon>Pentapetalae</taxon>
        <taxon>asterids</taxon>
        <taxon>Ericales</taxon>
        <taxon>Actinidiaceae</taxon>
        <taxon>Actinidia</taxon>
    </lineage>
</organism>
<dbReference type="EMBL" id="BJWL01000126">
    <property type="protein sequence ID" value="GFS30675.1"/>
    <property type="molecule type" value="Genomic_DNA"/>
</dbReference>
<dbReference type="PANTHER" id="PTHR33431">
    <property type="entry name" value="ENABLED-LIKE PROTEIN (DUF1635)"/>
    <property type="match status" value="1"/>
</dbReference>
<feature type="coiled-coil region" evidence="1">
    <location>
        <begin position="14"/>
        <end position="41"/>
    </location>
</feature>
<dbReference type="PANTHER" id="PTHR33431:SF12">
    <property type="entry name" value="HIGH MOBILITY GROUP BOX PROTEIN, PUTATIVE (DUF1635)-RELATED"/>
    <property type="match status" value="1"/>
</dbReference>
<gene>
    <name evidence="3" type="ORF">Acr_00g0013320</name>
</gene>